<reference evidence="3" key="2">
    <citation type="submission" date="2015-01" db="EMBL/GenBank/DDBJ databases">
        <title>Evolutionary Origins and Diversification of the Mycorrhizal Mutualists.</title>
        <authorList>
            <consortium name="DOE Joint Genome Institute"/>
            <consortium name="Mycorrhizal Genomics Consortium"/>
            <person name="Kohler A."/>
            <person name="Kuo A."/>
            <person name="Nagy L.G."/>
            <person name="Floudas D."/>
            <person name="Copeland A."/>
            <person name="Barry K.W."/>
            <person name="Cichocki N."/>
            <person name="Veneault-Fourrey C."/>
            <person name="LaButti K."/>
            <person name="Lindquist E.A."/>
            <person name="Lipzen A."/>
            <person name="Lundell T."/>
            <person name="Morin E."/>
            <person name="Murat C."/>
            <person name="Riley R."/>
            <person name="Ohm R."/>
            <person name="Sun H."/>
            <person name="Tunlid A."/>
            <person name="Henrissat B."/>
            <person name="Grigoriev I.V."/>
            <person name="Hibbett D.S."/>
            <person name="Martin F."/>
        </authorList>
    </citation>
    <scope>NUCLEOTIDE SEQUENCE [LARGE SCALE GENOMIC DNA]</scope>
    <source>
        <strain evidence="3">Ve08.2h10</strain>
    </source>
</reference>
<dbReference type="EMBL" id="KN824836">
    <property type="protein sequence ID" value="KIL00340.1"/>
    <property type="molecule type" value="Genomic_DNA"/>
</dbReference>
<name>A0A0D0EAH8_9AGAM</name>
<feature type="compositionally biased region" description="Low complexity" evidence="1">
    <location>
        <begin position="47"/>
        <end position="56"/>
    </location>
</feature>
<feature type="region of interest" description="Disordered" evidence="1">
    <location>
        <begin position="36"/>
        <end position="56"/>
    </location>
</feature>
<dbReference type="AlphaFoldDB" id="A0A0D0EAH8"/>
<dbReference type="Proteomes" id="UP000054538">
    <property type="component" value="Unassembled WGS sequence"/>
</dbReference>
<accession>A0A0D0EAH8</accession>
<reference evidence="2 3" key="1">
    <citation type="submission" date="2014-04" db="EMBL/GenBank/DDBJ databases">
        <authorList>
            <consortium name="DOE Joint Genome Institute"/>
            <person name="Kuo A."/>
            <person name="Kohler A."/>
            <person name="Jargeat P."/>
            <person name="Nagy L.G."/>
            <person name="Floudas D."/>
            <person name="Copeland A."/>
            <person name="Barry K.W."/>
            <person name="Cichocki N."/>
            <person name="Veneault-Fourrey C."/>
            <person name="LaButti K."/>
            <person name="Lindquist E.A."/>
            <person name="Lipzen A."/>
            <person name="Lundell T."/>
            <person name="Morin E."/>
            <person name="Murat C."/>
            <person name="Sun H."/>
            <person name="Tunlid A."/>
            <person name="Henrissat B."/>
            <person name="Grigoriev I.V."/>
            <person name="Hibbett D.S."/>
            <person name="Martin F."/>
            <person name="Nordberg H.P."/>
            <person name="Cantor M.N."/>
            <person name="Hua S.X."/>
        </authorList>
    </citation>
    <scope>NUCLEOTIDE SEQUENCE [LARGE SCALE GENOMIC DNA]</scope>
    <source>
        <strain evidence="2 3">Ve08.2h10</strain>
    </source>
</reference>
<evidence type="ECO:0000256" key="1">
    <source>
        <dbReference type="SAM" id="MobiDB-lite"/>
    </source>
</evidence>
<dbReference type="InParanoid" id="A0A0D0EAH8"/>
<keyword evidence="3" id="KW-1185">Reference proteome</keyword>
<proteinExistence type="predicted"/>
<gene>
    <name evidence="2" type="ORF">PAXRUDRAFT_271196</name>
</gene>
<evidence type="ECO:0000313" key="3">
    <source>
        <dbReference type="Proteomes" id="UP000054538"/>
    </source>
</evidence>
<dbReference type="HOGENOM" id="CLU_1722948_0_0_1"/>
<evidence type="ECO:0000313" key="2">
    <source>
        <dbReference type="EMBL" id="KIL00340.1"/>
    </source>
</evidence>
<sequence length="152" mass="17030">MHFHTTKRTPRCGLCCATVTFRGGHHPHPGGLDTCYSPEKATHESSHSSSPLRPSPQVVHWRDQLLQRSASHRRTRPTALPVTLMHWRLILPSDPLRVQSLVSASHRAGERTRQCHVRFCFGLANYVGHLATGLSFMPESSSWLPKTATHLS</sequence>
<organism evidence="2 3">
    <name type="scientific">Paxillus rubicundulus Ve08.2h10</name>
    <dbReference type="NCBI Taxonomy" id="930991"/>
    <lineage>
        <taxon>Eukaryota</taxon>
        <taxon>Fungi</taxon>
        <taxon>Dikarya</taxon>
        <taxon>Basidiomycota</taxon>
        <taxon>Agaricomycotina</taxon>
        <taxon>Agaricomycetes</taxon>
        <taxon>Agaricomycetidae</taxon>
        <taxon>Boletales</taxon>
        <taxon>Paxilineae</taxon>
        <taxon>Paxillaceae</taxon>
        <taxon>Paxillus</taxon>
    </lineage>
</organism>
<protein>
    <submittedName>
        <fullName evidence="2">Uncharacterized protein</fullName>
    </submittedName>
</protein>